<dbReference type="SUPFAM" id="SSF53067">
    <property type="entry name" value="Actin-like ATPase domain"/>
    <property type="match status" value="2"/>
</dbReference>
<dbReference type="Gene3D" id="3.30.420.40">
    <property type="match status" value="2"/>
</dbReference>
<keyword evidence="2" id="KW-0808">Transferase</keyword>
<evidence type="ECO:0000259" key="1">
    <source>
        <dbReference type="Pfam" id="PF01869"/>
    </source>
</evidence>
<dbReference type="Proteomes" id="UP000239434">
    <property type="component" value="Unassembled WGS sequence"/>
</dbReference>
<proteinExistence type="predicted"/>
<dbReference type="PANTHER" id="PTHR43190">
    <property type="entry name" value="N-ACETYL-D-GLUCOSAMINE KINASE"/>
    <property type="match status" value="1"/>
</dbReference>
<dbReference type="Pfam" id="PF01869">
    <property type="entry name" value="BcrAD_BadFG"/>
    <property type="match status" value="1"/>
</dbReference>
<accession>A0A2S9IQ27</accession>
<reference evidence="2 3" key="1">
    <citation type="submission" date="2018-02" db="EMBL/GenBank/DDBJ databases">
        <title>The draft genome of Phyllobacterium sp. 1N-3.</title>
        <authorList>
            <person name="Liu L."/>
            <person name="Li L."/>
            <person name="Zhang X."/>
            <person name="Wang T."/>
            <person name="Liang L."/>
        </authorList>
    </citation>
    <scope>NUCLEOTIDE SEQUENCE [LARGE SCALE GENOMIC DNA]</scope>
    <source>
        <strain evidence="2 3">1N-3</strain>
    </source>
</reference>
<organism evidence="2 3">
    <name type="scientific">Phyllobacterium phragmitis</name>
    <dbReference type="NCBI Taxonomy" id="2670329"/>
    <lineage>
        <taxon>Bacteria</taxon>
        <taxon>Pseudomonadati</taxon>
        <taxon>Pseudomonadota</taxon>
        <taxon>Alphaproteobacteria</taxon>
        <taxon>Hyphomicrobiales</taxon>
        <taxon>Phyllobacteriaceae</taxon>
        <taxon>Phyllobacterium</taxon>
    </lineage>
</organism>
<dbReference type="InterPro" id="IPR002731">
    <property type="entry name" value="ATPase_BadF"/>
</dbReference>
<gene>
    <name evidence="2" type="ORF">C5748_14520</name>
</gene>
<dbReference type="RefSeq" id="WP_105742658.1">
    <property type="nucleotide sequence ID" value="NZ_PVBR01000010.1"/>
</dbReference>
<dbReference type="EMBL" id="PVBR01000010">
    <property type="protein sequence ID" value="PRD42638.1"/>
    <property type="molecule type" value="Genomic_DNA"/>
</dbReference>
<evidence type="ECO:0000313" key="3">
    <source>
        <dbReference type="Proteomes" id="UP000239434"/>
    </source>
</evidence>
<name>A0A2S9IQ27_9HYPH</name>
<dbReference type="CDD" id="cd24082">
    <property type="entry name" value="ASKHA_NBD_GspK-like"/>
    <property type="match status" value="1"/>
</dbReference>
<dbReference type="InterPro" id="IPR043129">
    <property type="entry name" value="ATPase_NBD"/>
</dbReference>
<feature type="domain" description="ATPase BadF/BadG/BcrA/BcrD type" evidence="1">
    <location>
        <begin position="13"/>
        <end position="257"/>
    </location>
</feature>
<sequence length="301" mass="31563">MIARRHNRVEYLLGIDGGGTGCRAALADRAGRIIGRGKSGSANIMTDIETARANILSATGQALQEAGLDISATSAISAVLGLAGANVNNNGARLEKLLPFARAAVKSDAAIALQGALGDDDGTTVILGTGSVFITREKGHVRTIGGWGFRVSDLGGGARLGRDLLEEALLTHDGVHPSSALAEKTMAMFGNDPHRIVAFAHDARPNDFGTYAPLVFEYADKGDRLALLLIDRSVKTIEEALDAIMPPEQDRLCLIGGLGPLYTSRLSPKYRARLHPPLGDALSGAVKLAVELFAPEEADHG</sequence>
<dbReference type="PANTHER" id="PTHR43190:SF3">
    <property type="entry name" value="N-ACETYL-D-GLUCOSAMINE KINASE"/>
    <property type="match status" value="1"/>
</dbReference>
<dbReference type="AlphaFoldDB" id="A0A2S9IQ27"/>
<evidence type="ECO:0000313" key="2">
    <source>
        <dbReference type="EMBL" id="PRD42638.1"/>
    </source>
</evidence>
<keyword evidence="3" id="KW-1185">Reference proteome</keyword>
<dbReference type="GO" id="GO:0016301">
    <property type="term" value="F:kinase activity"/>
    <property type="evidence" value="ECO:0007669"/>
    <property type="project" value="UniProtKB-KW"/>
</dbReference>
<dbReference type="InterPro" id="IPR052519">
    <property type="entry name" value="Euk-type_GlcNAc_Kinase"/>
</dbReference>
<keyword evidence="2" id="KW-0418">Kinase</keyword>
<comment type="caution">
    <text evidence="2">The sequence shown here is derived from an EMBL/GenBank/DDBJ whole genome shotgun (WGS) entry which is preliminary data.</text>
</comment>
<protein>
    <submittedName>
        <fullName evidence="2">N-acetylglucosamine kinase</fullName>
    </submittedName>
</protein>